<dbReference type="PRINTS" id="PR01050">
    <property type="entry name" value="PYRUVTKNASE"/>
</dbReference>
<keyword evidence="11 16" id="KW-0460">Magnesium</keyword>
<evidence type="ECO:0000256" key="5">
    <source>
        <dbReference type="ARBA" id="ARBA00018587"/>
    </source>
</evidence>
<evidence type="ECO:0000256" key="7">
    <source>
        <dbReference type="ARBA" id="ARBA00022723"/>
    </source>
</evidence>
<dbReference type="Gene3D" id="3.20.20.60">
    <property type="entry name" value="Phosphoenolpyruvate-binding domains"/>
    <property type="match status" value="1"/>
</dbReference>
<keyword evidence="13 16" id="KW-0324">Glycolysis</keyword>
<keyword evidence="12" id="KW-0630">Potassium</keyword>
<name>A0A9D1DZ21_9FIRM</name>
<dbReference type="InterPro" id="IPR040442">
    <property type="entry name" value="Pyrv_kinase-like_dom_sf"/>
</dbReference>
<dbReference type="GO" id="GO:0005524">
    <property type="term" value="F:ATP binding"/>
    <property type="evidence" value="ECO:0007669"/>
    <property type="project" value="UniProtKB-KW"/>
</dbReference>
<dbReference type="EC" id="2.7.1.40" evidence="4 15"/>
<dbReference type="SUPFAM" id="SSF50800">
    <property type="entry name" value="PK beta-barrel domain-like"/>
    <property type="match status" value="1"/>
</dbReference>
<dbReference type="InterPro" id="IPR011037">
    <property type="entry name" value="Pyrv_Knase-like_insert_dom_sf"/>
</dbReference>
<evidence type="ECO:0000256" key="9">
    <source>
        <dbReference type="ARBA" id="ARBA00022777"/>
    </source>
</evidence>
<protein>
    <recommendedName>
        <fullName evidence="5 15">Pyruvate kinase</fullName>
        <ecNumber evidence="4 15">2.7.1.40</ecNumber>
    </recommendedName>
</protein>
<evidence type="ECO:0000256" key="11">
    <source>
        <dbReference type="ARBA" id="ARBA00022842"/>
    </source>
</evidence>
<dbReference type="InterPro" id="IPR015795">
    <property type="entry name" value="Pyrv_Knase_C"/>
</dbReference>
<dbReference type="EMBL" id="DVHA01000287">
    <property type="protein sequence ID" value="HIR61655.1"/>
    <property type="molecule type" value="Genomic_DNA"/>
</dbReference>
<evidence type="ECO:0000256" key="10">
    <source>
        <dbReference type="ARBA" id="ARBA00022840"/>
    </source>
</evidence>
<dbReference type="FunFam" id="2.40.33.10:FF:000001">
    <property type="entry name" value="Pyruvate kinase"/>
    <property type="match status" value="1"/>
</dbReference>
<keyword evidence="7" id="KW-0479">Metal-binding</keyword>
<evidence type="ECO:0000256" key="16">
    <source>
        <dbReference type="RuleBase" id="RU000504"/>
    </source>
</evidence>
<keyword evidence="9 16" id="KW-0418">Kinase</keyword>
<feature type="domain" description="Pyruvate kinase C-terminal" evidence="18">
    <location>
        <begin position="355"/>
        <end position="467"/>
    </location>
</feature>
<comment type="caution">
    <text evidence="19">The sequence shown here is derived from an EMBL/GenBank/DDBJ whole genome shotgun (WGS) entry which is preliminary data.</text>
</comment>
<evidence type="ECO:0000256" key="8">
    <source>
        <dbReference type="ARBA" id="ARBA00022741"/>
    </source>
</evidence>
<dbReference type="GO" id="GO:0030955">
    <property type="term" value="F:potassium ion binding"/>
    <property type="evidence" value="ECO:0007669"/>
    <property type="project" value="UniProtKB-UniRule"/>
</dbReference>
<dbReference type="Gene3D" id="3.40.1380.20">
    <property type="entry name" value="Pyruvate kinase, C-terminal domain"/>
    <property type="match status" value="1"/>
</dbReference>
<dbReference type="NCBIfam" id="TIGR01064">
    <property type="entry name" value="pyruv_kin"/>
    <property type="match status" value="1"/>
</dbReference>
<dbReference type="InterPro" id="IPR015806">
    <property type="entry name" value="Pyrv_Knase_insert_dom_sf"/>
</dbReference>
<dbReference type="InterPro" id="IPR001697">
    <property type="entry name" value="Pyr_Knase"/>
</dbReference>
<dbReference type="GO" id="GO:0016301">
    <property type="term" value="F:kinase activity"/>
    <property type="evidence" value="ECO:0007669"/>
    <property type="project" value="UniProtKB-KW"/>
</dbReference>
<keyword evidence="6 16" id="KW-0808">Transferase</keyword>
<comment type="cofactor">
    <cofactor evidence="1">
        <name>K(+)</name>
        <dbReference type="ChEBI" id="CHEBI:29103"/>
    </cofactor>
</comment>
<dbReference type="InterPro" id="IPR018209">
    <property type="entry name" value="Pyrv_Knase_AS"/>
</dbReference>
<dbReference type="SUPFAM" id="SSF51621">
    <property type="entry name" value="Phosphoenolpyruvate/pyruvate domain"/>
    <property type="match status" value="1"/>
</dbReference>
<evidence type="ECO:0000313" key="20">
    <source>
        <dbReference type="Proteomes" id="UP000824241"/>
    </source>
</evidence>
<dbReference type="InterPro" id="IPR015813">
    <property type="entry name" value="Pyrv/PenolPyrv_kinase-like_dom"/>
</dbReference>
<keyword evidence="14 19" id="KW-0670">Pyruvate</keyword>
<evidence type="ECO:0000256" key="15">
    <source>
        <dbReference type="NCBIfam" id="TIGR01064"/>
    </source>
</evidence>
<proteinExistence type="inferred from homology"/>
<dbReference type="InterPro" id="IPR036918">
    <property type="entry name" value="Pyrv_Knase_C_sf"/>
</dbReference>
<dbReference type="NCBIfam" id="NF004978">
    <property type="entry name" value="PRK06354.1"/>
    <property type="match status" value="1"/>
</dbReference>
<dbReference type="Pfam" id="PF00224">
    <property type="entry name" value="PK"/>
    <property type="match status" value="1"/>
</dbReference>
<reference evidence="19" key="1">
    <citation type="submission" date="2020-10" db="EMBL/GenBank/DDBJ databases">
        <authorList>
            <person name="Gilroy R."/>
        </authorList>
    </citation>
    <scope>NUCLEOTIDE SEQUENCE</scope>
    <source>
        <strain evidence="19">CHK189-12415</strain>
    </source>
</reference>
<dbReference type="GO" id="GO:0004743">
    <property type="term" value="F:pyruvate kinase activity"/>
    <property type="evidence" value="ECO:0007669"/>
    <property type="project" value="UniProtKB-UniRule"/>
</dbReference>
<sequence length="471" mass="52075">MRKTKIVCTIGPACANEETLTRMCLAGMNVARLNFSHGTHEAHKENIELIKKVREKLHLPIAIMLDTKGPEYRIKTFKEGKIFLSEGDTFIFTTDEVEGDQERVSVSYKGMARELQPGDQILLNNGLLTFEVRETRGNDVITEVLVGGELSDRKSMAFPGKVLKQVYLSEQDKADIKFGVENDVDFIACSFVSIAQDVIDVKNYLDELGADDIDLICKIENRSGVENIEEICANCDGILIGRGDMGVEIPYEEVPAIQKHLISQCRMLGKRVITATEMLESMTHNIRPTRAEISDVANAVYDGTSAIMLSGETAAGDHPVEALEAMAKIARETEHRIDYTTRFHNNSFKIRNTVDAISHAVCGMAIDIEAQGIAVCSLSGKTVRMVSRFRSPMPILGLTTSEKTWRKLGMSWGVTPVMVEWYNSTDVLFYEATKEAKRVLSLKPGDKVVITGGMTNGVSGNTNLIKIETIG</sequence>
<dbReference type="PANTHER" id="PTHR11817">
    <property type="entry name" value="PYRUVATE KINASE"/>
    <property type="match status" value="1"/>
</dbReference>
<evidence type="ECO:0000256" key="4">
    <source>
        <dbReference type="ARBA" id="ARBA00012142"/>
    </source>
</evidence>
<gene>
    <name evidence="19" type="primary">pyk</name>
    <name evidence="19" type="ORF">IAB37_08795</name>
</gene>
<dbReference type="NCBIfam" id="NF004491">
    <property type="entry name" value="PRK05826.1"/>
    <property type="match status" value="1"/>
</dbReference>
<dbReference type="AlphaFoldDB" id="A0A9D1DZ21"/>
<feature type="domain" description="Pyruvate kinase barrel" evidence="17">
    <location>
        <begin position="1"/>
        <end position="322"/>
    </location>
</feature>
<reference evidence="19" key="2">
    <citation type="journal article" date="2021" name="PeerJ">
        <title>Extensive microbial diversity within the chicken gut microbiome revealed by metagenomics and culture.</title>
        <authorList>
            <person name="Gilroy R."/>
            <person name="Ravi A."/>
            <person name="Getino M."/>
            <person name="Pursley I."/>
            <person name="Horton D.L."/>
            <person name="Alikhan N.F."/>
            <person name="Baker D."/>
            <person name="Gharbi K."/>
            <person name="Hall N."/>
            <person name="Watson M."/>
            <person name="Adriaenssens E.M."/>
            <person name="Foster-Nyarko E."/>
            <person name="Jarju S."/>
            <person name="Secka A."/>
            <person name="Antonio M."/>
            <person name="Oren A."/>
            <person name="Chaudhuri R.R."/>
            <person name="La Ragione R."/>
            <person name="Hildebrand F."/>
            <person name="Pallen M.J."/>
        </authorList>
    </citation>
    <scope>NUCLEOTIDE SEQUENCE</scope>
    <source>
        <strain evidence="19">CHK189-12415</strain>
    </source>
</reference>
<comment type="pathway">
    <text evidence="2 16">Carbohydrate degradation; glycolysis; pyruvate from D-glyceraldehyde 3-phosphate: step 5/5.</text>
</comment>
<accession>A0A9D1DZ21</accession>
<dbReference type="InterPro" id="IPR015793">
    <property type="entry name" value="Pyrv_Knase_brl"/>
</dbReference>
<keyword evidence="10" id="KW-0067">ATP-binding</keyword>
<keyword evidence="8" id="KW-0547">Nucleotide-binding</keyword>
<organism evidence="19 20">
    <name type="scientific">Candidatus Faecivivens stercoravium</name>
    <dbReference type="NCBI Taxonomy" id="2840803"/>
    <lineage>
        <taxon>Bacteria</taxon>
        <taxon>Bacillati</taxon>
        <taxon>Bacillota</taxon>
        <taxon>Clostridia</taxon>
        <taxon>Eubacteriales</taxon>
        <taxon>Oscillospiraceae</taxon>
        <taxon>Oscillospiraceae incertae sedis</taxon>
        <taxon>Candidatus Faecivivens</taxon>
    </lineage>
</organism>
<evidence type="ECO:0000256" key="3">
    <source>
        <dbReference type="ARBA" id="ARBA00008663"/>
    </source>
</evidence>
<evidence type="ECO:0000256" key="13">
    <source>
        <dbReference type="ARBA" id="ARBA00023152"/>
    </source>
</evidence>
<dbReference type="PROSITE" id="PS00110">
    <property type="entry name" value="PYRUVATE_KINASE"/>
    <property type="match status" value="1"/>
</dbReference>
<evidence type="ECO:0000259" key="17">
    <source>
        <dbReference type="Pfam" id="PF00224"/>
    </source>
</evidence>
<evidence type="ECO:0000259" key="18">
    <source>
        <dbReference type="Pfam" id="PF02887"/>
    </source>
</evidence>
<evidence type="ECO:0000256" key="14">
    <source>
        <dbReference type="ARBA" id="ARBA00023317"/>
    </source>
</evidence>
<evidence type="ECO:0000256" key="6">
    <source>
        <dbReference type="ARBA" id="ARBA00022679"/>
    </source>
</evidence>
<dbReference type="Pfam" id="PF02887">
    <property type="entry name" value="PK_C"/>
    <property type="match status" value="1"/>
</dbReference>
<dbReference type="Proteomes" id="UP000824241">
    <property type="component" value="Unassembled WGS sequence"/>
</dbReference>
<dbReference type="SUPFAM" id="SSF52935">
    <property type="entry name" value="PK C-terminal domain-like"/>
    <property type="match status" value="1"/>
</dbReference>
<dbReference type="Gene3D" id="2.40.33.10">
    <property type="entry name" value="PK beta-barrel domain-like"/>
    <property type="match status" value="1"/>
</dbReference>
<evidence type="ECO:0000256" key="12">
    <source>
        <dbReference type="ARBA" id="ARBA00022958"/>
    </source>
</evidence>
<comment type="catalytic activity">
    <reaction evidence="16">
        <text>pyruvate + ATP = phosphoenolpyruvate + ADP + H(+)</text>
        <dbReference type="Rhea" id="RHEA:18157"/>
        <dbReference type="ChEBI" id="CHEBI:15361"/>
        <dbReference type="ChEBI" id="CHEBI:15378"/>
        <dbReference type="ChEBI" id="CHEBI:30616"/>
        <dbReference type="ChEBI" id="CHEBI:58702"/>
        <dbReference type="ChEBI" id="CHEBI:456216"/>
        <dbReference type="EC" id="2.7.1.40"/>
    </reaction>
</comment>
<comment type="similarity">
    <text evidence="3 16">Belongs to the pyruvate kinase family.</text>
</comment>
<dbReference type="GO" id="GO:0000287">
    <property type="term" value="F:magnesium ion binding"/>
    <property type="evidence" value="ECO:0007669"/>
    <property type="project" value="UniProtKB-UniRule"/>
</dbReference>
<evidence type="ECO:0000313" key="19">
    <source>
        <dbReference type="EMBL" id="HIR61655.1"/>
    </source>
</evidence>
<evidence type="ECO:0000256" key="2">
    <source>
        <dbReference type="ARBA" id="ARBA00004997"/>
    </source>
</evidence>
<evidence type="ECO:0000256" key="1">
    <source>
        <dbReference type="ARBA" id="ARBA00001958"/>
    </source>
</evidence>